<comment type="similarity">
    <text evidence="2">Belongs to the periplasmic pilus chaperone family.</text>
</comment>
<dbReference type="Pfam" id="PF00345">
    <property type="entry name" value="PapD_N"/>
    <property type="match status" value="1"/>
</dbReference>
<evidence type="ECO:0000256" key="2">
    <source>
        <dbReference type="ARBA" id="ARBA00007399"/>
    </source>
</evidence>
<keyword evidence="4 7" id="KW-0732">Signal</keyword>
<feature type="chain" id="PRO_5016279385" evidence="7">
    <location>
        <begin position="24"/>
        <end position="252"/>
    </location>
</feature>
<gene>
    <name evidence="10" type="ORF">DP202_24930</name>
</gene>
<dbReference type="InterPro" id="IPR050643">
    <property type="entry name" value="Periplasmic_pilus_chap"/>
</dbReference>
<evidence type="ECO:0000259" key="8">
    <source>
        <dbReference type="Pfam" id="PF00345"/>
    </source>
</evidence>
<dbReference type="InterPro" id="IPR016147">
    <property type="entry name" value="Pili_assmbl_chaperone_N"/>
</dbReference>
<dbReference type="InterPro" id="IPR001829">
    <property type="entry name" value="Pili_assmbl_chaperone_bac"/>
</dbReference>
<dbReference type="InterPro" id="IPR016148">
    <property type="entry name" value="Pili_assmbl_chaperone_C"/>
</dbReference>
<dbReference type="InterPro" id="IPR013783">
    <property type="entry name" value="Ig-like_fold"/>
</dbReference>
<keyword evidence="6" id="KW-0143">Chaperone</keyword>
<proteinExistence type="inferred from homology"/>
<comment type="subcellular location">
    <subcellularLocation>
        <location evidence="1">Periplasm</location>
    </subcellularLocation>
</comment>
<evidence type="ECO:0000256" key="3">
    <source>
        <dbReference type="ARBA" id="ARBA00022558"/>
    </source>
</evidence>
<dbReference type="Pfam" id="PF02753">
    <property type="entry name" value="PapD_C"/>
    <property type="match status" value="1"/>
</dbReference>
<accession>A0A330G7L1</accession>
<organism evidence="10 11">
    <name type="scientific">Enterobacter cloacae</name>
    <dbReference type="NCBI Taxonomy" id="550"/>
    <lineage>
        <taxon>Bacteria</taxon>
        <taxon>Pseudomonadati</taxon>
        <taxon>Pseudomonadota</taxon>
        <taxon>Gammaproteobacteria</taxon>
        <taxon>Enterobacterales</taxon>
        <taxon>Enterobacteriaceae</taxon>
        <taxon>Enterobacter</taxon>
        <taxon>Enterobacter cloacae complex</taxon>
    </lineage>
</organism>
<feature type="domain" description="Pili assembly chaperone C-terminal" evidence="9">
    <location>
        <begin position="169"/>
        <end position="227"/>
    </location>
</feature>
<protein>
    <submittedName>
        <fullName evidence="10">Molecular chaperone</fullName>
    </submittedName>
</protein>
<keyword evidence="3" id="KW-1029">Fimbrium biogenesis</keyword>
<dbReference type="RefSeq" id="WP_112781975.1">
    <property type="nucleotide sequence ID" value="NZ_CABMNQ010000069.1"/>
</dbReference>
<evidence type="ECO:0000256" key="7">
    <source>
        <dbReference type="SAM" id="SignalP"/>
    </source>
</evidence>
<dbReference type="Gene3D" id="2.60.40.10">
    <property type="entry name" value="Immunoglobulins"/>
    <property type="match status" value="2"/>
</dbReference>
<dbReference type="PRINTS" id="PR00969">
    <property type="entry name" value="CHAPERONPILI"/>
</dbReference>
<dbReference type="AlphaFoldDB" id="A0A330G7L1"/>
<dbReference type="PANTHER" id="PTHR30251:SF6">
    <property type="entry name" value="FIMBRIAL CHAPERONE YFCS-RELATED"/>
    <property type="match status" value="1"/>
</dbReference>
<dbReference type="GO" id="GO:0071555">
    <property type="term" value="P:cell wall organization"/>
    <property type="evidence" value="ECO:0007669"/>
    <property type="project" value="InterPro"/>
</dbReference>
<dbReference type="PANTHER" id="PTHR30251">
    <property type="entry name" value="PILUS ASSEMBLY CHAPERONE"/>
    <property type="match status" value="1"/>
</dbReference>
<sequence>MRTFACNTLIALAFIFPTCQALAALSVDRSRLIFNEGEKSVSIGITNNNKDLPYLAQAWLEDQHENKIKGKFTILPPLQRIEPDGKTSIRIQPLPDLSTLPQDRESLYYLNLREIPTKDNKENVLTLALQLRLKMFYRPAALKIAHPEGHYPGIENVKLTKKNGGYTLVNPTPYYLTFTAIRDSQKGAALPGFDPVMVSPKSAAELALKGGLPGTSPVLMLIDDYGGPLRLTFNCTQAHCSVNNVISDLSPQ</sequence>
<dbReference type="GO" id="GO:0030288">
    <property type="term" value="C:outer membrane-bounded periplasmic space"/>
    <property type="evidence" value="ECO:0007669"/>
    <property type="project" value="InterPro"/>
</dbReference>
<dbReference type="InterPro" id="IPR008962">
    <property type="entry name" value="PapD-like_sf"/>
</dbReference>
<feature type="domain" description="Pili assembly chaperone N-terminal" evidence="8">
    <location>
        <begin position="25"/>
        <end position="142"/>
    </location>
</feature>
<dbReference type="EMBL" id="QMDH01000069">
    <property type="protein sequence ID" value="RAZ62015.1"/>
    <property type="molecule type" value="Genomic_DNA"/>
</dbReference>
<evidence type="ECO:0000313" key="10">
    <source>
        <dbReference type="EMBL" id="RAZ62015.1"/>
    </source>
</evidence>
<dbReference type="FunFam" id="2.60.40.10:FF:000458">
    <property type="entry name" value="Molecular chaperone FimC"/>
    <property type="match status" value="1"/>
</dbReference>
<keyword evidence="5" id="KW-0574">Periplasm</keyword>
<feature type="signal peptide" evidence="7">
    <location>
        <begin position="1"/>
        <end position="23"/>
    </location>
</feature>
<evidence type="ECO:0000256" key="1">
    <source>
        <dbReference type="ARBA" id="ARBA00004418"/>
    </source>
</evidence>
<dbReference type="InterPro" id="IPR036316">
    <property type="entry name" value="Pili_assmbl_chap_C_dom_sf"/>
</dbReference>
<evidence type="ECO:0000256" key="4">
    <source>
        <dbReference type="ARBA" id="ARBA00022729"/>
    </source>
</evidence>
<dbReference type="SUPFAM" id="SSF49584">
    <property type="entry name" value="Periplasmic chaperone C-domain"/>
    <property type="match status" value="1"/>
</dbReference>
<evidence type="ECO:0000256" key="5">
    <source>
        <dbReference type="ARBA" id="ARBA00022764"/>
    </source>
</evidence>
<comment type="caution">
    <text evidence="10">The sequence shown here is derived from an EMBL/GenBank/DDBJ whole genome shotgun (WGS) entry which is preliminary data.</text>
</comment>
<reference evidence="10 11" key="1">
    <citation type="submission" date="2018-06" db="EMBL/GenBank/DDBJ databases">
        <title>ACT-28, a chromosomally-encoded AmpC with carbapenemase activity from Enterobacter kobei.</title>
        <authorList>
            <person name="Jousset A.B."/>
            <person name="Oueslati S."/>
            <person name="Bernabeu S."/>
            <person name="Takissian J."/>
            <person name="Creton E."/>
            <person name="Vogel A."/>
            <person name="Cotellon G."/>
            <person name="Bonnin R.A."/>
            <person name="Dortet L."/>
            <person name="Naas T."/>
        </authorList>
    </citation>
    <scope>NUCLEOTIDE SEQUENCE [LARGE SCALE GENOMIC DNA]</scope>
    <source>
        <strain evidence="10 11">99B3</strain>
    </source>
</reference>
<dbReference type="SUPFAM" id="SSF49354">
    <property type="entry name" value="PapD-like"/>
    <property type="match status" value="1"/>
</dbReference>
<dbReference type="Proteomes" id="UP000251576">
    <property type="component" value="Unassembled WGS sequence"/>
</dbReference>
<evidence type="ECO:0000313" key="11">
    <source>
        <dbReference type="Proteomes" id="UP000251576"/>
    </source>
</evidence>
<evidence type="ECO:0000256" key="6">
    <source>
        <dbReference type="ARBA" id="ARBA00023186"/>
    </source>
</evidence>
<name>A0A330G7L1_ENTCL</name>
<evidence type="ECO:0000259" key="9">
    <source>
        <dbReference type="Pfam" id="PF02753"/>
    </source>
</evidence>